<proteinExistence type="predicted"/>
<name>A0ACB8QDU8_9AGAM</name>
<protein>
    <submittedName>
        <fullName evidence="1">Uncharacterized protein</fullName>
    </submittedName>
</protein>
<dbReference type="Proteomes" id="UP000814128">
    <property type="component" value="Unassembled WGS sequence"/>
</dbReference>
<sequence length="501" mass="56237">MSTLPEPAVPAYEAAEKGTLEIVAPAAVYNLSAKDEKKLLGVEKAVPGNVQGWEKMSAPKGAKKKKVPKRVLWVLWFNTYRKLFTFTFTLNMIGIGLAASGHFPYAIKFTGAMVLGNLSFAILMRNEVFGRILYLFVNTFFAKWTPLWWRLGCTSVLQARGIHSGCALSGVCWLVLKVVNHFRAHAVTHDSILAVGVATNVAVLISAFSAIPWVRNTHHNVFERHHRFVGWSGLILTWVFVILGDVWDINTQKWDLSGRHVLVQQDFWFVMAMTVFILLPWVCVREVPVDIELPSPKVAILRFRRGMQQGLLARISRSSIMEYHAFGIISEGTHAKYHYLICGVQGDFTRSLVNDPPRTIWTRELKFAGVSNTSTLYTRGIRVCTGTGLGAALSTCLQSPNWFLIWIGSDQEKTFGPTINGLIQRHLGPERYILWDSKARGGRPDTMKILKEVYKSWNAEVVFITSNYIGNSEIMQGCKEAGIPAFGTLWDFVSAHYLRVG</sequence>
<evidence type="ECO:0000313" key="2">
    <source>
        <dbReference type="Proteomes" id="UP000814128"/>
    </source>
</evidence>
<comment type="caution">
    <text evidence="1">The sequence shown here is derived from an EMBL/GenBank/DDBJ whole genome shotgun (WGS) entry which is preliminary data.</text>
</comment>
<accession>A0ACB8QDU8</accession>
<evidence type="ECO:0000313" key="1">
    <source>
        <dbReference type="EMBL" id="KAI0029827.1"/>
    </source>
</evidence>
<reference evidence="1" key="1">
    <citation type="submission" date="2021-02" db="EMBL/GenBank/DDBJ databases">
        <authorList>
            <consortium name="DOE Joint Genome Institute"/>
            <person name="Ahrendt S."/>
            <person name="Looney B.P."/>
            <person name="Miyauchi S."/>
            <person name="Morin E."/>
            <person name="Drula E."/>
            <person name="Courty P.E."/>
            <person name="Chicoki N."/>
            <person name="Fauchery L."/>
            <person name="Kohler A."/>
            <person name="Kuo A."/>
            <person name="Labutti K."/>
            <person name="Pangilinan J."/>
            <person name="Lipzen A."/>
            <person name="Riley R."/>
            <person name="Andreopoulos W."/>
            <person name="He G."/>
            <person name="Johnson J."/>
            <person name="Barry K.W."/>
            <person name="Grigoriev I.V."/>
            <person name="Nagy L."/>
            <person name="Hibbett D."/>
            <person name="Henrissat B."/>
            <person name="Matheny P.B."/>
            <person name="Labbe J."/>
            <person name="Martin F."/>
        </authorList>
    </citation>
    <scope>NUCLEOTIDE SEQUENCE</scope>
    <source>
        <strain evidence="1">EC-137</strain>
    </source>
</reference>
<reference evidence="1" key="2">
    <citation type="journal article" date="2022" name="New Phytol.">
        <title>Evolutionary transition to the ectomycorrhizal habit in the genomes of a hyperdiverse lineage of mushroom-forming fungi.</title>
        <authorList>
            <person name="Looney B."/>
            <person name="Miyauchi S."/>
            <person name="Morin E."/>
            <person name="Drula E."/>
            <person name="Courty P.E."/>
            <person name="Kohler A."/>
            <person name="Kuo A."/>
            <person name="LaButti K."/>
            <person name="Pangilinan J."/>
            <person name="Lipzen A."/>
            <person name="Riley R."/>
            <person name="Andreopoulos W."/>
            <person name="He G."/>
            <person name="Johnson J."/>
            <person name="Nolan M."/>
            <person name="Tritt A."/>
            <person name="Barry K.W."/>
            <person name="Grigoriev I.V."/>
            <person name="Nagy L.G."/>
            <person name="Hibbett D."/>
            <person name="Henrissat B."/>
            <person name="Matheny P.B."/>
            <person name="Labbe J."/>
            <person name="Martin F.M."/>
        </authorList>
    </citation>
    <scope>NUCLEOTIDE SEQUENCE</scope>
    <source>
        <strain evidence="1">EC-137</strain>
    </source>
</reference>
<dbReference type="EMBL" id="MU273654">
    <property type="protein sequence ID" value="KAI0029827.1"/>
    <property type="molecule type" value="Genomic_DNA"/>
</dbReference>
<gene>
    <name evidence="1" type="ORF">K488DRAFT_55543</name>
</gene>
<keyword evidence="2" id="KW-1185">Reference proteome</keyword>
<organism evidence="1 2">
    <name type="scientific">Vararia minispora EC-137</name>
    <dbReference type="NCBI Taxonomy" id="1314806"/>
    <lineage>
        <taxon>Eukaryota</taxon>
        <taxon>Fungi</taxon>
        <taxon>Dikarya</taxon>
        <taxon>Basidiomycota</taxon>
        <taxon>Agaricomycotina</taxon>
        <taxon>Agaricomycetes</taxon>
        <taxon>Russulales</taxon>
        <taxon>Lachnocladiaceae</taxon>
        <taxon>Vararia</taxon>
    </lineage>
</organism>